<dbReference type="GO" id="GO:0008289">
    <property type="term" value="F:lipid binding"/>
    <property type="evidence" value="ECO:0007669"/>
    <property type="project" value="InterPro"/>
</dbReference>
<feature type="chain" id="PRO_5028846087" evidence="1">
    <location>
        <begin position="21"/>
        <end position="244"/>
    </location>
</feature>
<evidence type="ECO:0000313" key="3">
    <source>
        <dbReference type="RefSeq" id="XP_025831609.1"/>
    </source>
</evidence>
<dbReference type="InParanoid" id="A0A7F5R6L8"/>
<evidence type="ECO:0000313" key="2">
    <source>
        <dbReference type="Proteomes" id="UP000192223"/>
    </source>
</evidence>
<keyword evidence="1" id="KW-0732">Signal</keyword>
<accession>A0A7F5R6L8</accession>
<reference evidence="3" key="1">
    <citation type="submission" date="2025-08" db="UniProtKB">
        <authorList>
            <consortium name="RefSeq"/>
        </authorList>
    </citation>
    <scope>IDENTIFICATION</scope>
    <source>
        <tissue evidence="3">Entire body</tissue>
    </source>
</reference>
<dbReference type="RefSeq" id="XP_025831609.1">
    <property type="nucleotide sequence ID" value="XM_025975824.1"/>
</dbReference>
<dbReference type="AlphaFoldDB" id="A0A7F5R6L8"/>
<dbReference type="OrthoDB" id="6419576at2759"/>
<dbReference type="Pfam" id="PF16984">
    <property type="entry name" value="Grp7_allergen"/>
    <property type="match status" value="1"/>
</dbReference>
<dbReference type="Gene3D" id="3.15.10.50">
    <property type="match status" value="1"/>
</dbReference>
<dbReference type="InterPro" id="IPR017943">
    <property type="entry name" value="Bactericidal_perm-incr_a/b_dom"/>
</dbReference>
<proteinExistence type="predicted"/>
<dbReference type="KEGG" id="apln:108739760"/>
<keyword evidence="2" id="KW-1185">Reference proteome</keyword>
<dbReference type="InterPro" id="IPR038602">
    <property type="entry name" value="Mite_allergen_7_sf"/>
</dbReference>
<dbReference type="SUPFAM" id="SSF55394">
    <property type="entry name" value="Bactericidal permeability-increasing protein, BPI"/>
    <property type="match status" value="1"/>
</dbReference>
<feature type="signal peptide" evidence="1">
    <location>
        <begin position="1"/>
        <end position="20"/>
    </location>
</feature>
<organism evidence="2 3">
    <name type="scientific">Agrilus planipennis</name>
    <name type="common">Emerald ash borer</name>
    <name type="synonym">Agrilus marcopoli</name>
    <dbReference type="NCBI Taxonomy" id="224129"/>
    <lineage>
        <taxon>Eukaryota</taxon>
        <taxon>Metazoa</taxon>
        <taxon>Ecdysozoa</taxon>
        <taxon>Arthropoda</taxon>
        <taxon>Hexapoda</taxon>
        <taxon>Insecta</taxon>
        <taxon>Pterygota</taxon>
        <taxon>Neoptera</taxon>
        <taxon>Endopterygota</taxon>
        <taxon>Coleoptera</taxon>
        <taxon>Polyphaga</taxon>
        <taxon>Elateriformia</taxon>
        <taxon>Buprestoidea</taxon>
        <taxon>Buprestidae</taxon>
        <taxon>Agrilinae</taxon>
        <taxon>Agrilus</taxon>
    </lineage>
</organism>
<sequence length="244" mass="27196">MSTVGLVLCICVLVPNLVFGGTTLKTKDLSIPVQVNTKALVSALATNATDVPSFNEYADSILEDLKEYSITYGLDPVELEDIVEEFQWKVLLITYKGQLTLTNGWMQGLSTIYRTDDVTVTLSDRNFNIAVPVSLEFLLIDYKYSAKFMGLGPQGTINARITGIDFLLNLGLNSETNDFTLNSIDIQNTGNIKLKFGGNVLTDWLINIFSNVVTRVFRRVIVEVLEGNFSEIFQYVLDIINRSN</sequence>
<gene>
    <name evidence="3" type="primary">LOC108739760</name>
</gene>
<protein>
    <submittedName>
        <fullName evidence="3">Uncharacterized protein LOC108739760</fullName>
    </submittedName>
</protein>
<evidence type="ECO:0000256" key="1">
    <source>
        <dbReference type="SAM" id="SignalP"/>
    </source>
</evidence>
<dbReference type="GeneID" id="108739760"/>
<name>A0A7F5R6L8_AGRPL</name>
<dbReference type="Proteomes" id="UP000192223">
    <property type="component" value="Unplaced"/>
</dbReference>
<dbReference type="InterPro" id="IPR020234">
    <property type="entry name" value="Mite_allergen_group-7"/>
</dbReference>